<dbReference type="InterPro" id="IPR005119">
    <property type="entry name" value="LysR_subst-bd"/>
</dbReference>
<gene>
    <name evidence="6" type="ORF">SAMN04487954_11534</name>
</gene>
<dbReference type="STRING" id="376427.SAMN04487954_11534"/>
<name>A0A1G9B7S7_9GAMM</name>
<evidence type="ECO:0000256" key="1">
    <source>
        <dbReference type="ARBA" id="ARBA00009437"/>
    </source>
</evidence>
<dbReference type="SUPFAM" id="SSF46785">
    <property type="entry name" value="Winged helix' DNA-binding domain"/>
    <property type="match status" value="1"/>
</dbReference>
<evidence type="ECO:0000313" key="7">
    <source>
        <dbReference type="Proteomes" id="UP000198525"/>
    </source>
</evidence>
<dbReference type="CDD" id="cd08432">
    <property type="entry name" value="PBP2_GcdR_TrpI_HvrB_AmpR_like"/>
    <property type="match status" value="1"/>
</dbReference>
<dbReference type="SUPFAM" id="SSF53850">
    <property type="entry name" value="Periplasmic binding protein-like II"/>
    <property type="match status" value="1"/>
</dbReference>
<sequence length="307" mass="34269">MSRYLPPLNALKAFEAAAQCQNFTLAAQRLHVTQSAISRQVRHLEEQLGVSLFERRPGQLRLTEAGRRLLPALSTSFDRIAMTVRDLASPTDLTRLRLNVPPTLASRWLVPRLDDLRRRYPFLSLTLTTREVDDLAADSALDAAIRFGDGDWSDVEPHFLMQEHHIAVCSPRLLRGGQPLDLSEQTLLHVMRTTEDRFPTWRHWLDAAGIEGVDTQGGLEFDLLDLAIRAALEGLGITIADRAMVARELAKGALVQPLAASMPGHQSYWFVTRPGQGDEPTLTLLRDWLLSAVASDSSPERSLERSL</sequence>
<dbReference type="GO" id="GO:0043565">
    <property type="term" value="F:sequence-specific DNA binding"/>
    <property type="evidence" value="ECO:0007669"/>
    <property type="project" value="TreeGrafter"/>
</dbReference>
<dbReference type="OrthoDB" id="6787458at2"/>
<organism evidence="6 7">
    <name type="scientific">Billgrantia gudaonensis</name>
    <dbReference type="NCBI Taxonomy" id="376427"/>
    <lineage>
        <taxon>Bacteria</taxon>
        <taxon>Pseudomonadati</taxon>
        <taxon>Pseudomonadota</taxon>
        <taxon>Gammaproteobacteria</taxon>
        <taxon>Oceanospirillales</taxon>
        <taxon>Halomonadaceae</taxon>
        <taxon>Billgrantia</taxon>
    </lineage>
</organism>
<evidence type="ECO:0000256" key="2">
    <source>
        <dbReference type="ARBA" id="ARBA00023015"/>
    </source>
</evidence>
<dbReference type="AlphaFoldDB" id="A0A1G9B7S7"/>
<dbReference type="EMBL" id="FNES01000015">
    <property type="protein sequence ID" value="SDK35567.1"/>
    <property type="molecule type" value="Genomic_DNA"/>
</dbReference>
<dbReference type="RefSeq" id="WP_089688093.1">
    <property type="nucleotide sequence ID" value="NZ_FNES01000015.1"/>
</dbReference>
<feature type="domain" description="HTH lysR-type" evidence="5">
    <location>
        <begin position="6"/>
        <end position="63"/>
    </location>
</feature>
<proteinExistence type="inferred from homology"/>
<dbReference type="GO" id="GO:0006351">
    <property type="term" value="P:DNA-templated transcription"/>
    <property type="evidence" value="ECO:0007669"/>
    <property type="project" value="TreeGrafter"/>
</dbReference>
<dbReference type="GO" id="GO:0003700">
    <property type="term" value="F:DNA-binding transcription factor activity"/>
    <property type="evidence" value="ECO:0007669"/>
    <property type="project" value="InterPro"/>
</dbReference>
<dbReference type="InterPro" id="IPR036388">
    <property type="entry name" value="WH-like_DNA-bd_sf"/>
</dbReference>
<reference evidence="6 7" key="1">
    <citation type="submission" date="2016-10" db="EMBL/GenBank/DDBJ databases">
        <authorList>
            <person name="de Groot N.N."/>
        </authorList>
    </citation>
    <scope>NUCLEOTIDE SEQUENCE [LARGE SCALE GENOMIC DNA]</scope>
    <source>
        <strain evidence="6 7">CGMCC 1.6133</strain>
    </source>
</reference>
<evidence type="ECO:0000256" key="3">
    <source>
        <dbReference type="ARBA" id="ARBA00023125"/>
    </source>
</evidence>
<keyword evidence="2" id="KW-0805">Transcription regulation</keyword>
<evidence type="ECO:0000256" key="4">
    <source>
        <dbReference type="ARBA" id="ARBA00023163"/>
    </source>
</evidence>
<dbReference type="InterPro" id="IPR036390">
    <property type="entry name" value="WH_DNA-bd_sf"/>
</dbReference>
<dbReference type="InterPro" id="IPR058163">
    <property type="entry name" value="LysR-type_TF_proteobact-type"/>
</dbReference>
<keyword evidence="3" id="KW-0238">DNA-binding</keyword>
<keyword evidence="7" id="KW-1185">Reference proteome</keyword>
<accession>A0A1G9B7S7</accession>
<dbReference type="Gene3D" id="1.10.10.10">
    <property type="entry name" value="Winged helix-like DNA-binding domain superfamily/Winged helix DNA-binding domain"/>
    <property type="match status" value="1"/>
</dbReference>
<dbReference type="Pfam" id="PF00126">
    <property type="entry name" value="HTH_1"/>
    <property type="match status" value="1"/>
</dbReference>
<dbReference type="Pfam" id="PF03466">
    <property type="entry name" value="LysR_substrate"/>
    <property type="match status" value="1"/>
</dbReference>
<evidence type="ECO:0000259" key="5">
    <source>
        <dbReference type="PROSITE" id="PS50931"/>
    </source>
</evidence>
<dbReference type="PRINTS" id="PR00039">
    <property type="entry name" value="HTHLYSR"/>
</dbReference>
<keyword evidence="4" id="KW-0804">Transcription</keyword>
<dbReference type="PANTHER" id="PTHR30537">
    <property type="entry name" value="HTH-TYPE TRANSCRIPTIONAL REGULATOR"/>
    <property type="match status" value="1"/>
</dbReference>
<dbReference type="PROSITE" id="PS50931">
    <property type="entry name" value="HTH_LYSR"/>
    <property type="match status" value="1"/>
</dbReference>
<dbReference type="InterPro" id="IPR000847">
    <property type="entry name" value="LysR_HTH_N"/>
</dbReference>
<dbReference type="Gene3D" id="3.40.190.10">
    <property type="entry name" value="Periplasmic binding protein-like II"/>
    <property type="match status" value="2"/>
</dbReference>
<comment type="similarity">
    <text evidence="1">Belongs to the LysR transcriptional regulatory family.</text>
</comment>
<evidence type="ECO:0000313" key="6">
    <source>
        <dbReference type="EMBL" id="SDK35567.1"/>
    </source>
</evidence>
<dbReference type="Proteomes" id="UP000198525">
    <property type="component" value="Unassembled WGS sequence"/>
</dbReference>
<dbReference type="PANTHER" id="PTHR30537:SF74">
    <property type="entry name" value="HTH-TYPE TRANSCRIPTIONAL REGULATOR TRPI"/>
    <property type="match status" value="1"/>
</dbReference>
<protein>
    <submittedName>
        <fullName evidence="6">LysR family transcriptional regulator, glycine cleavage system transcriptional activator</fullName>
    </submittedName>
</protein>
<dbReference type="FunFam" id="1.10.10.10:FF:000038">
    <property type="entry name" value="Glycine cleavage system transcriptional activator"/>
    <property type="match status" value="1"/>
</dbReference>